<gene>
    <name evidence="3" type="ORF">IOQ59_16970</name>
</gene>
<evidence type="ECO:0000256" key="1">
    <source>
        <dbReference type="SAM" id="Phobius"/>
    </source>
</evidence>
<feature type="transmembrane region" description="Helical" evidence="1">
    <location>
        <begin position="473"/>
        <end position="489"/>
    </location>
</feature>
<dbReference type="PANTHER" id="PTHR35342:SF5">
    <property type="entry name" value="TRICARBOXYLIC TRANSPORT PROTEIN"/>
    <property type="match status" value="1"/>
</dbReference>
<feature type="transmembrane region" description="Helical" evidence="1">
    <location>
        <begin position="39"/>
        <end position="63"/>
    </location>
</feature>
<dbReference type="InterPro" id="IPR002823">
    <property type="entry name" value="DUF112_TM"/>
</dbReference>
<feature type="transmembrane region" description="Helical" evidence="1">
    <location>
        <begin position="260"/>
        <end position="281"/>
    </location>
</feature>
<feature type="transmembrane region" description="Helical" evidence="1">
    <location>
        <begin position="356"/>
        <end position="377"/>
    </location>
</feature>
<keyword evidence="1" id="KW-0812">Transmembrane</keyword>
<dbReference type="AlphaFoldDB" id="A0A8J7K0E7"/>
<protein>
    <submittedName>
        <fullName evidence="3">Tripartite tricarboxylate transporter permease</fullName>
    </submittedName>
</protein>
<evidence type="ECO:0000259" key="2">
    <source>
        <dbReference type="Pfam" id="PF01970"/>
    </source>
</evidence>
<organism evidence="3 4">
    <name type="scientific">Pontibacterium sinense</name>
    <dbReference type="NCBI Taxonomy" id="2781979"/>
    <lineage>
        <taxon>Bacteria</taxon>
        <taxon>Pseudomonadati</taxon>
        <taxon>Pseudomonadota</taxon>
        <taxon>Gammaproteobacteria</taxon>
        <taxon>Oceanospirillales</taxon>
        <taxon>Oceanospirillaceae</taxon>
        <taxon>Pontibacterium</taxon>
    </lineage>
</organism>
<comment type="caution">
    <text evidence="3">The sequence shown here is derived from an EMBL/GenBank/DDBJ whole genome shotgun (WGS) entry which is preliminary data.</text>
</comment>
<dbReference type="EMBL" id="JADEYS010000020">
    <property type="protein sequence ID" value="MBE9398954.1"/>
    <property type="molecule type" value="Genomic_DNA"/>
</dbReference>
<name>A0A8J7K0E7_9GAMM</name>
<evidence type="ECO:0000313" key="3">
    <source>
        <dbReference type="EMBL" id="MBE9398954.1"/>
    </source>
</evidence>
<accession>A0A8J7K0E7</accession>
<feature type="domain" description="DUF112" evidence="2">
    <location>
        <begin position="17"/>
        <end position="440"/>
    </location>
</feature>
<keyword evidence="1" id="KW-1133">Transmembrane helix</keyword>
<feature type="transmembrane region" description="Helical" evidence="1">
    <location>
        <begin position="70"/>
        <end position="92"/>
    </location>
</feature>
<feature type="transmembrane region" description="Helical" evidence="1">
    <location>
        <begin position="389"/>
        <end position="407"/>
    </location>
</feature>
<keyword evidence="4" id="KW-1185">Reference proteome</keyword>
<evidence type="ECO:0000313" key="4">
    <source>
        <dbReference type="Proteomes" id="UP000640333"/>
    </source>
</evidence>
<feature type="transmembrane region" description="Helical" evidence="1">
    <location>
        <begin position="197"/>
        <end position="217"/>
    </location>
</feature>
<dbReference type="PANTHER" id="PTHR35342">
    <property type="entry name" value="TRICARBOXYLIC TRANSPORT PROTEIN"/>
    <property type="match status" value="1"/>
</dbReference>
<dbReference type="RefSeq" id="WP_193954649.1">
    <property type="nucleotide sequence ID" value="NZ_JADEYS010000020.1"/>
</dbReference>
<keyword evidence="1" id="KW-0472">Membrane</keyword>
<sequence>MDLINGFITIFSSPITMLFIVMGSVLGVVVGAVPGLTASAAIAMLVPITYYIDPLSALAFLYVIGKAGRFGGSISAILFNTPGTTAAAATILDGHPMTQKGQAGKALKTASISSAIGDFTGEILLICGALTIATFTKQLGPPEYFAIYVCAFLIIGSVISSSVLKGIVSTLFGASLAMIGLDPITSEPRFTFGTIELYNGLSLVPLLIGLFVISEVFTQASHDHSKDGRHDTIKAKNPDDDHLSMAEVKRCLPFIGKGSAIGSVVGLLPGVGSAVACFVAYGEGRRKAKNGDKWGTGVIEGIAAPESANNAVSGPSMIPLLALGVPGSTIAAMLLGVFMIHGIQVGPQIFETSGDIVYGLFAAGLIGIVLYFLIGWFGSAFIGRQIDKVPPIMIYPSILAVACVSAYTARSSLFDVGLACLFGVIGYLMRVTNLSTAAAVIAFVLAPGAEQALRQSLLLSDNGFAIFMDRPVALAFFAIPVFAISLRIYSRMRSEKTPAEMLDTA</sequence>
<feature type="transmembrane region" description="Helical" evidence="1">
    <location>
        <begin position="144"/>
        <end position="161"/>
    </location>
</feature>
<feature type="transmembrane region" description="Helical" evidence="1">
    <location>
        <begin position="112"/>
        <end position="132"/>
    </location>
</feature>
<feature type="transmembrane region" description="Helical" evidence="1">
    <location>
        <begin position="7"/>
        <end position="33"/>
    </location>
</feature>
<feature type="transmembrane region" description="Helical" evidence="1">
    <location>
        <begin position="320"/>
        <end position="344"/>
    </location>
</feature>
<proteinExistence type="predicted"/>
<dbReference type="Pfam" id="PF01970">
    <property type="entry name" value="TctA"/>
    <property type="match status" value="1"/>
</dbReference>
<dbReference type="Proteomes" id="UP000640333">
    <property type="component" value="Unassembled WGS sequence"/>
</dbReference>
<feature type="transmembrane region" description="Helical" evidence="1">
    <location>
        <begin position="436"/>
        <end position="453"/>
    </location>
</feature>
<reference evidence="3" key="1">
    <citation type="submission" date="2020-10" db="EMBL/GenBank/DDBJ databases">
        <title>Bacterium isolated from coastal waters sediment.</title>
        <authorList>
            <person name="Chen R.-J."/>
            <person name="Lu D.-C."/>
            <person name="Zhu K.-L."/>
            <person name="Du Z.-J."/>
        </authorList>
    </citation>
    <scope>NUCLEOTIDE SEQUENCE</scope>
    <source>
        <strain evidence="3">N1Y112</strain>
    </source>
</reference>